<name>W7QH41_9ALTE</name>
<dbReference type="GO" id="GO:0016757">
    <property type="term" value="F:glycosyltransferase activity"/>
    <property type="evidence" value="ECO:0007669"/>
    <property type="project" value="InterPro"/>
</dbReference>
<dbReference type="InterPro" id="IPR001296">
    <property type="entry name" value="Glyco_trans_1"/>
</dbReference>
<sequence>MNAPTQLTIMHVLFSRGFAGSERSTLESCNQQCKHHQVILVVRKGHRKNAASIVDSLDKRVKLIEVSHIWFTRWQVKKLIQHYQPNVVHCHLRKATRVVGKIRPNAATVSTLHISANGKCFNKMDGLICNARWQVEALTGHYAGLIHKAHNSLTPHRKLTKAQIRSLRHELNLDDNTYLIGAVGRFHPSKAWDTLIQAFMQLPQSYKQQCRLVFFGNGKLEQELKNLAKGEAHIQFAGFKNNIKDYYQCFDLLVCPSRFEPLPRVMLEAMDAGTPVIASDEGGCKELIEEYGGFMFPVDNIEALASQLQYCIDTKPAKNNLDLSAHYIENANQAIINFYQLAIQHNTKQSD</sequence>
<gene>
    <name evidence="2" type="ORF">DS2_04995</name>
</gene>
<dbReference type="AlphaFoldDB" id="W7QH41"/>
<keyword evidence="3" id="KW-1185">Reference proteome</keyword>
<dbReference type="SUPFAM" id="SSF53756">
    <property type="entry name" value="UDP-Glycosyltransferase/glycogen phosphorylase"/>
    <property type="match status" value="1"/>
</dbReference>
<dbReference type="Gene3D" id="3.40.50.2000">
    <property type="entry name" value="Glycogen Phosphorylase B"/>
    <property type="match status" value="2"/>
</dbReference>
<dbReference type="CDD" id="cd03811">
    <property type="entry name" value="GT4_GT28_WabH-like"/>
    <property type="match status" value="1"/>
</dbReference>
<dbReference type="OrthoDB" id="9768937at2"/>
<dbReference type="RefSeq" id="WP_035013550.1">
    <property type="nucleotide sequence ID" value="NZ_ARZY01000006.1"/>
</dbReference>
<dbReference type="Proteomes" id="UP000019276">
    <property type="component" value="Unassembled WGS sequence"/>
</dbReference>
<evidence type="ECO:0000313" key="2">
    <source>
        <dbReference type="EMBL" id="EWH11186.1"/>
    </source>
</evidence>
<reference evidence="2 3" key="1">
    <citation type="journal article" date="2014" name="Genome Announc.">
        <title>Draft Genome Sequence of the Agar-Degrading Bacterium Catenovulum sp. Strain DS-2, Isolated from Intestines of Haliotis diversicolor.</title>
        <authorList>
            <person name="Shan D."/>
            <person name="Li X."/>
            <person name="Gu Z."/>
            <person name="Wei G."/>
            <person name="Gao Z."/>
            <person name="Shao Z."/>
        </authorList>
    </citation>
    <scope>NUCLEOTIDE SEQUENCE [LARGE SCALE GENOMIC DNA]</scope>
    <source>
        <strain evidence="2 3">DS-2</strain>
    </source>
</reference>
<dbReference type="PANTHER" id="PTHR12526">
    <property type="entry name" value="GLYCOSYLTRANSFERASE"/>
    <property type="match status" value="1"/>
</dbReference>
<dbReference type="eggNOG" id="COG0438">
    <property type="taxonomic scope" value="Bacteria"/>
</dbReference>
<dbReference type="EMBL" id="ARZY01000006">
    <property type="protein sequence ID" value="EWH11186.1"/>
    <property type="molecule type" value="Genomic_DNA"/>
</dbReference>
<evidence type="ECO:0000313" key="3">
    <source>
        <dbReference type="Proteomes" id="UP000019276"/>
    </source>
</evidence>
<evidence type="ECO:0000259" key="1">
    <source>
        <dbReference type="Pfam" id="PF00534"/>
    </source>
</evidence>
<comment type="caution">
    <text evidence="2">The sequence shown here is derived from an EMBL/GenBank/DDBJ whole genome shotgun (WGS) entry which is preliminary data.</text>
</comment>
<proteinExistence type="predicted"/>
<feature type="domain" description="Glycosyl transferase family 1" evidence="1">
    <location>
        <begin position="166"/>
        <end position="330"/>
    </location>
</feature>
<dbReference type="Pfam" id="PF00534">
    <property type="entry name" value="Glycos_transf_1"/>
    <property type="match status" value="1"/>
</dbReference>
<dbReference type="GO" id="GO:1901135">
    <property type="term" value="P:carbohydrate derivative metabolic process"/>
    <property type="evidence" value="ECO:0007669"/>
    <property type="project" value="UniProtKB-ARBA"/>
</dbReference>
<organism evidence="2 3">
    <name type="scientific">Catenovulum agarivorans DS-2</name>
    <dbReference type="NCBI Taxonomy" id="1328313"/>
    <lineage>
        <taxon>Bacteria</taxon>
        <taxon>Pseudomonadati</taxon>
        <taxon>Pseudomonadota</taxon>
        <taxon>Gammaproteobacteria</taxon>
        <taxon>Alteromonadales</taxon>
        <taxon>Alteromonadaceae</taxon>
        <taxon>Catenovulum</taxon>
    </lineage>
</organism>
<protein>
    <submittedName>
        <fullName evidence="2">Glycosyltransferase family 4 domain-containing protein</fullName>
    </submittedName>
</protein>
<accession>W7QH41</accession>
<keyword evidence="2" id="KW-0808">Transferase</keyword>
<dbReference type="STRING" id="1328313.DS2_04995"/>